<evidence type="ECO:0000313" key="3">
    <source>
        <dbReference type="Proteomes" id="UP000324222"/>
    </source>
</evidence>
<protein>
    <submittedName>
        <fullName evidence="2">Uncharacterized protein</fullName>
    </submittedName>
</protein>
<feature type="compositionally biased region" description="Basic and acidic residues" evidence="1">
    <location>
        <begin position="105"/>
        <end position="117"/>
    </location>
</feature>
<sequence length="117" mass="12913">MLEAPHATLSLPFQSLLGWISRLPFYFWPEGAVVPFHAPIFSRIAACGGGILGYRDQLGAVGCASTRSPEARLCVRRGFREWPRGSSRAHWITSLSDGGPLCPAGEEREGNRRPTRY</sequence>
<evidence type="ECO:0000256" key="1">
    <source>
        <dbReference type="SAM" id="MobiDB-lite"/>
    </source>
</evidence>
<comment type="caution">
    <text evidence="2">The sequence shown here is derived from an EMBL/GenBank/DDBJ whole genome shotgun (WGS) entry which is preliminary data.</text>
</comment>
<name>A0A5B7FQF4_PORTR</name>
<dbReference type="Proteomes" id="UP000324222">
    <property type="component" value="Unassembled WGS sequence"/>
</dbReference>
<feature type="region of interest" description="Disordered" evidence="1">
    <location>
        <begin position="94"/>
        <end position="117"/>
    </location>
</feature>
<dbReference type="AlphaFoldDB" id="A0A5B7FQF4"/>
<dbReference type="EMBL" id="VSRR010007669">
    <property type="protein sequence ID" value="MPC47313.1"/>
    <property type="molecule type" value="Genomic_DNA"/>
</dbReference>
<accession>A0A5B7FQF4</accession>
<keyword evidence="3" id="KW-1185">Reference proteome</keyword>
<organism evidence="2 3">
    <name type="scientific">Portunus trituberculatus</name>
    <name type="common">Swimming crab</name>
    <name type="synonym">Neptunus trituberculatus</name>
    <dbReference type="NCBI Taxonomy" id="210409"/>
    <lineage>
        <taxon>Eukaryota</taxon>
        <taxon>Metazoa</taxon>
        <taxon>Ecdysozoa</taxon>
        <taxon>Arthropoda</taxon>
        <taxon>Crustacea</taxon>
        <taxon>Multicrustacea</taxon>
        <taxon>Malacostraca</taxon>
        <taxon>Eumalacostraca</taxon>
        <taxon>Eucarida</taxon>
        <taxon>Decapoda</taxon>
        <taxon>Pleocyemata</taxon>
        <taxon>Brachyura</taxon>
        <taxon>Eubrachyura</taxon>
        <taxon>Portunoidea</taxon>
        <taxon>Portunidae</taxon>
        <taxon>Portuninae</taxon>
        <taxon>Portunus</taxon>
    </lineage>
</organism>
<proteinExistence type="predicted"/>
<evidence type="ECO:0000313" key="2">
    <source>
        <dbReference type="EMBL" id="MPC47313.1"/>
    </source>
</evidence>
<gene>
    <name evidence="2" type="ORF">E2C01_041055</name>
</gene>
<reference evidence="2 3" key="1">
    <citation type="submission" date="2019-05" db="EMBL/GenBank/DDBJ databases">
        <title>Another draft genome of Portunus trituberculatus and its Hox gene families provides insights of decapod evolution.</title>
        <authorList>
            <person name="Jeong J.-H."/>
            <person name="Song I."/>
            <person name="Kim S."/>
            <person name="Choi T."/>
            <person name="Kim D."/>
            <person name="Ryu S."/>
            <person name="Kim W."/>
        </authorList>
    </citation>
    <scope>NUCLEOTIDE SEQUENCE [LARGE SCALE GENOMIC DNA]</scope>
    <source>
        <tissue evidence="2">Muscle</tissue>
    </source>
</reference>